<evidence type="ECO:0000313" key="3">
    <source>
        <dbReference type="Proteomes" id="UP000315017"/>
    </source>
</evidence>
<evidence type="ECO:0000256" key="1">
    <source>
        <dbReference type="SAM" id="SignalP"/>
    </source>
</evidence>
<dbReference type="SUPFAM" id="SSF48239">
    <property type="entry name" value="Terpenoid cyclases/Protein prenyltransferases"/>
    <property type="match status" value="1"/>
</dbReference>
<dbReference type="CDD" id="cd00688">
    <property type="entry name" value="ISOPREN_C2_like"/>
    <property type="match status" value="1"/>
</dbReference>
<keyword evidence="1" id="KW-0732">Signal</keyword>
<feature type="chain" id="PRO_5022101354" evidence="1">
    <location>
        <begin position="27"/>
        <end position="373"/>
    </location>
</feature>
<dbReference type="AlphaFoldDB" id="A0A517YFW2"/>
<dbReference type="Proteomes" id="UP000315017">
    <property type="component" value="Chromosome"/>
</dbReference>
<reference evidence="2 3" key="1">
    <citation type="submission" date="2019-02" db="EMBL/GenBank/DDBJ databases">
        <title>Deep-cultivation of Planctomycetes and their phenomic and genomic characterization uncovers novel biology.</title>
        <authorList>
            <person name="Wiegand S."/>
            <person name="Jogler M."/>
            <person name="Boedeker C."/>
            <person name="Pinto D."/>
            <person name="Vollmers J."/>
            <person name="Rivas-Marin E."/>
            <person name="Kohn T."/>
            <person name="Peeters S.H."/>
            <person name="Heuer A."/>
            <person name="Rast P."/>
            <person name="Oberbeckmann S."/>
            <person name="Bunk B."/>
            <person name="Jeske O."/>
            <person name="Meyerdierks A."/>
            <person name="Storesund J.E."/>
            <person name="Kallscheuer N."/>
            <person name="Luecker S."/>
            <person name="Lage O.M."/>
            <person name="Pohl T."/>
            <person name="Merkel B.J."/>
            <person name="Hornburger P."/>
            <person name="Mueller R.-W."/>
            <person name="Bruemmer F."/>
            <person name="Labrenz M."/>
            <person name="Spormann A.M."/>
            <person name="Op den Camp H."/>
            <person name="Overmann J."/>
            <person name="Amann R."/>
            <person name="Jetten M.S.M."/>
            <person name="Mascher T."/>
            <person name="Medema M.H."/>
            <person name="Devos D.P."/>
            <person name="Kaster A.-K."/>
            <person name="Ovreas L."/>
            <person name="Rohde M."/>
            <person name="Galperin M.Y."/>
            <person name="Jogler C."/>
        </authorList>
    </citation>
    <scope>NUCLEOTIDE SEQUENCE [LARGE SCALE GENOMIC DNA]</scope>
    <source>
        <strain evidence="2 3">ETA_A8</strain>
    </source>
</reference>
<dbReference type="KEGG" id="aagg:ETAA8_42420"/>
<dbReference type="EMBL" id="CP036274">
    <property type="protein sequence ID" value="QDU29135.1"/>
    <property type="molecule type" value="Genomic_DNA"/>
</dbReference>
<sequence precursor="true">MKKHFRTMLGLLALSLFSFLVQTVNAADDDISKSIERGAAYLTSQQGKDGGWHSQTYGQLKGGSAVTTLALDTLSQLPDGLRKSHADAIDNGFQFLQAGFAKKQTVAAADGSLDFPTYGAALWLTTKARLKRDQEATREALARDYLLQAQLLEPRGFAVDHASYGGWDFLGAGDSEGITTGTNVSIVAHVLEALAADRSAAADKARLAARGWLLRCQQADGGFCFTPEPMSLNNKAEFSDEGRTKPRSYGTATCDGIRGLLATGMKSDDEPIKRVITWLSKRPALEVVPGFEEQPAEADWRRGLRFYYYHSLARVLPLLPPSERISRSKEIQRILLAEQKSDGRWQNESDRMRENDPLIATSLAIGTLCELGR</sequence>
<keyword evidence="3" id="KW-1185">Reference proteome</keyword>
<evidence type="ECO:0000313" key="2">
    <source>
        <dbReference type="EMBL" id="QDU29135.1"/>
    </source>
</evidence>
<accession>A0A517YFW2</accession>
<protein>
    <submittedName>
        <fullName evidence="2">Uncharacterized protein</fullName>
    </submittedName>
</protein>
<proteinExistence type="predicted"/>
<dbReference type="Gene3D" id="1.50.10.20">
    <property type="match status" value="2"/>
</dbReference>
<feature type="signal peptide" evidence="1">
    <location>
        <begin position="1"/>
        <end position="26"/>
    </location>
</feature>
<dbReference type="OrthoDB" id="250219at2"/>
<organism evidence="2 3">
    <name type="scientific">Anatilimnocola aggregata</name>
    <dbReference type="NCBI Taxonomy" id="2528021"/>
    <lineage>
        <taxon>Bacteria</taxon>
        <taxon>Pseudomonadati</taxon>
        <taxon>Planctomycetota</taxon>
        <taxon>Planctomycetia</taxon>
        <taxon>Pirellulales</taxon>
        <taxon>Pirellulaceae</taxon>
        <taxon>Anatilimnocola</taxon>
    </lineage>
</organism>
<dbReference type="InterPro" id="IPR008930">
    <property type="entry name" value="Terpenoid_cyclase/PrenylTrfase"/>
</dbReference>
<gene>
    <name evidence="2" type="ORF">ETAA8_42420</name>
</gene>
<name>A0A517YFW2_9BACT</name>